<sequence length="1017" mass="111571">MTVMRGKGFYLAVLLALLLSPLCLQAQQTGERTIVGSVIDAATNEALQGVTVLAKGSGAGTTTDVNGNFSLRLARTDNVLLFSYVGYASQSVNVAGKQNITVTMSETANAVGEVVVVGYGTQKKKDVTGAISVVDMKEVNKLSASTLAHALQGQVAGVDVTSFSGSPGSGITVRVRGIGTLNDSDPLFVVDGMMVGDINFLNTSDIESVQVLKDASATAIYGARGANGVVIITTKRGSQGKATINLSAYYGIQNVWRKNNVCDGPTWGMLRNEMQAALGQVPLFEDVRSLPTVDYFDAILHKNAPVKNADLSVQGGTDKANYYLSLNGFSQDGLMMKTAFDRVTLRANGEFKANDWLTLGENITLVRTRQNGTLENDEWTSPMMTTYTRDPITPVRNEDGSFTKSTFSDIHNPVATIEYNNPENLVYRVLANVYAEVSFFKGLKWRSTYSTEYSNNEYANYTPVYYVFAAQQNAKENSITNSTYSTYMRQFTNTLTYDTHLGDHALQAMIGCESYAVTYKSLQASVKNVPSNDPSVMFINNARNKDAAAAAKGITTQHKLLSGMARINYNYLERYLFTANMRLDGSSKFLRGHRWGVFPSVSAGWRITEEPFMKDQKVFNNLKLRAGWGQIGNEGSVDAYSYATFASAGSNYVFGGKLMPGFSFNSTGNSELKWETSTTANLGLDFAVLDGKLSGTIEVFDKTTSDMLLRVPVPGQVGIAEPPFQNAGKMRNRGLELSLQYRNYDHPLGYSVGANFTTISNRVLDLGADAYIEGAHFMNSVYLTRTIVGKPMAQFYGLKTDGLFQNWDEVNAQTAQKNVAPGDVRYKTVNKDDLMAPENYTYLGSPLPKFSYSLNGSLSYKGFDLSLLLQGVYGNKLYNGPSTYSLSTGNLSYNFSRDMVNRWHGEGTQNDARYPRMGGTDSNNSILQSDRYLEDGSYLRIKMLQVGYELPAALVRKAKLTKARVYLNAQNLYTFTKYTGLDPEIGMRGGEDPLDIGVDRGYYPTPRLYSVGLEVSF</sequence>
<dbReference type="SUPFAM" id="SSF56935">
    <property type="entry name" value="Porins"/>
    <property type="match status" value="1"/>
</dbReference>
<evidence type="ECO:0000256" key="9">
    <source>
        <dbReference type="RuleBase" id="RU003357"/>
    </source>
</evidence>
<dbReference type="Proteomes" id="UP000027442">
    <property type="component" value="Unassembled WGS sequence"/>
</dbReference>
<evidence type="ECO:0000256" key="1">
    <source>
        <dbReference type="ARBA" id="ARBA00004571"/>
    </source>
</evidence>
<dbReference type="GO" id="GO:0009279">
    <property type="term" value="C:cell outer membrane"/>
    <property type="evidence" value="ECO:0007669"/>
    <property type="project" value="UniProtKB-SubCell"/>
</dbReference>
<keyword evidence="5 9" id="KW-0798">TonB box</keyword>
<dbReference type="InterPro" id="IPR023996">
    <property type="entry name" value="TonB-dep_OMP_SusC/RagA"/>
</dbReference>
<dbReference type="Gene3D" id="2.40.170.20">
    <property type="entry name" value="TonB-dependent receptor, beta-barrel domain"/>
    <property type="match status" value="1"/>
</dbReference>
<evidence type="ECO:0000313" key="13">
    <source>
        <dbReference type="EMBL" id="KDR53312.1"/>
    </source>
</evidence>
<dbReference type="Pfam" id="PF07715">
    <property type="entry name" value="Plug"/>
    <property type="match status" value="1"/>
</dbReference>
<organism evidence="13 14">
    <name type="scientific">Hoylesella loescheii DSM 19665 = JCM 12249 = ATCC 15930</name>
    <dbReference type="NCBI Taxonomy" id="1122985"/>
    <lineage>
        <taxon>Bacteria</taxon>
        <taxon>Pseudomonadati</taxon>
        <taxon>Bacteroidota</taxon>
        <taxon>Bacteroidia</taxon>
        <taxon>Bacteroidales</taxon>
        <taxon>Prevotellaceae</taxon>
        <taxon>Hoylesella</taxon>
    </lineage>
</organism>
<keyword evidence="2 8" id="KW-0813">Transport</keyword>
<dbReference type="InterPro" id="IPR039426">
    <property type="entry name" value="TonB-dep_rcpt-like"/>
</dbReference>
<dbReference type="HOGENOM" id="CLU_004317_0_2_10"/>
<evidence type="ECO:0000256" key="10">
    <source>
        <dbReference type="SAM" id="SignalP"/>
    </source>
</evidence>
<evidence type="ECO:0000313" key="14">
    <source>
        <dbReference type="Proteomes" id="UP000027442"/>
    </source>
</evidence>
<dbReference type="InterPro" id="IPR000531">
    <property type="entry name" value="Beta-barrel_TonB"/>
</dbReference>
<dbReference type="EMBL" id="JNGW01000022">
    <property type="protein sequence ID" value="KDR53312.1"/>
    <property type="molecule type" value="Genomic_DNA"/>
</dbReference>
<feature type="domain" description="TonB-dependent receptor-like beta-barrel" evidence="11">
    <location>
        <begin position="400"/>
        <end position="972"/>
    </location>
</feature>
<keyword evidence="4 8" id="KW-0812">Transmembrane</keyword>
<evidence type="ECO:0000259" key="11">
    <source>
        <dbReference type="Pfam" id="PF00593"/>
    </source>
</evidence>
<keyword evidence="13" id="KW-0675">Receptor</keyword>
<dbReference type="Gene3D" id="2.170.130.10">
    <property type="entry name" value="TonB-dependent receptor, plug domain"/>
    <property type="match status" value="1"/>
</dbReference>
<dbReference type="Pfam" id="PF13715">
    <property type="entry name" value="CarbopepD_reg_2"/>
    <property type="match status" value="1"/>
</dbReference>
<dbReference type="InterPro" id="IPR023997">
    <property type="entry name" value="TonB-dep_OMP_SusC/RagA_CS"/>
</dbReference>
<proteinExistence type="inferred from homology"/>
<feature type="domain" description="TonB-dependent receptor plug" evidence="12">
    <location>
        <begin position="123"/>
        <end position="229"/>
    </location>
</feature>
<comment type="subcellular location">
    <subcellularLocation>
        <location evidence="1 8">Cell outer membrane</location>
        <topology evidence="1 8">Multi-pass membrane protein</topology>
    </subcellularLocation>
</comment>
<keyword evidence="10" id="KW-0732">Signal</keyword>
<accession>A0A069QKW6</accession>
<dbReference type="InterPro" id="IPR008969">
    <property type="entry name" value="CarboxyPept-like_regulatory"/>
</dbReference>
<dbReference type="AlphaFoldDB" id="A0A069QKW6"/>
<dbReference type="NCBIfam" id="TIGR04057">
    <property type="entry name" value="SusC_RagA_signa"/>
    <property type="match status" value="1"/>
</dbReference>
<dbReference type="Gene3D" id="2.60.40.1120">
    <property type="entry name" value="Carboxypeptidase-like, regulatory domain"/>
    <property type="match status" value="1"/>
</dbReference>
<evidence type="ECO:0000256" key="5">
    <source>
        <dbReference type="ARBA" id="ARBA00023077"/>
    </source>
</evidence>
<evidence type="ECO:0000256" key="4">
    <source>
        <dbReference type="ARBA" id="ARBA00022692"/>
    </source>
</evidence>
<evidence type="ECO:0000256" key="3">
    <source>
        <dbReference type="ARBA" id="ARBA00022452"/>
    </source>
</evidence>
<evidence type="ECO:0000256" key="6">
    <source>
        <dbReference type="ARBA" id="ARBA00023136"/>
    </source>
</evidence>
<feature type="signal peptide" evidence="10">
    <location>
        <begin position="1"/>
        <end position="26"/>
    </location>
</feature>
<name>A0A069QKW6_HOYLO</name>
<evidence type="ECO:0000256" key="8">
    <source>
        <dbReference type="PROSITE-ProRule" id="PRU01360"/>
    </source>
</evidence>
<evidence type="ECO:0000256" key="7">
    <source>
        <dbReference type="ARBA" id="ARBA00023237"/>
    </source>
</evidence>
<reference evidence="13 14" key="1">
    <citation type="submission" date="2013-08" db="EMBL/GenBank/DDBJ databases">
        <authorList>
            <person name="Weinstock G."/>
            <person name="Sodergren E."/>
            <person name="Wylie T."/>
            <person name="Fulton L."/>
            <person name="Fulton R."/>
            <person name="Fronick C."/>
            <person name="O'Laughlin M."/>
            <person name="Godfrey J."/>
            <person name="Miner T."/>
            <person name="Herter B."/>
            <person name="Appelbaum E."/>
            <person name="Cordes M."/>
            <person name="Lek S."/>
            <person name="Wollam A."/>
            <person name="Pepin K.H."/>
            <person name="Palsikar V.B."/>
            <person name="Mitreva M."/>
            <person name="Wilson R.K."/>
        </authorList>
    </citation>
    <scope>NUCLEOTIDE SEQUENCE [LARGE SCALE GENOMIC DNA]</scope>
    <source>
        <strain evidence="13 14">ATCC 15930</strain>
    </source>
</reference>
<evidence type="ECO:0000259" key="12">
    <source>
        <dbReference type="Pfam" id="PF07715"/>
    </source>
</evidence>
<dbReference type="SUPFAM" id="SSF49464">
    <property type="entry name" value="Carboxypeptidase regulatory domain-like"/>
    <property type="match status" value="1"/>
</dbReference>
<dbReference type="InterPro" id="IPR036942">
    <property type="entry name" value="Beta-barrel_TonB_sf"/>
</dbReference>
<dbReference type="InterPro" id="IPR012910">
    <property type="entry name" value="Plug_dom"/>
</dbReference>
<comment type="caution">
    <text evidence="13">The sequence shown here is derived from an EMBL/GenBank/DDBJ whole genome shotgun (WGS) entry which is preliminary data.</text>
</comment>
<dbReference type="Pfam" id="PF00593">
    <property type="entry name" value="TonB_dep_Rec_b-barrel"/>
    <property type="match status" value="1"/>
</dbReference>
<comment type="similarity">
    <text evidence="8 9">Belongs to the TonB-dependent receptor family.</text>
</comment>
<keyword evidence="3 8" id="KW-1134">Transmembrane beta strand</keyword>
<dbReference type="eggNOG" id="COG1629">
    <property type="taxonomic scope" value="Bacteria"/>
</dbReference>
<dbReference type="NCBIfam" id="TIGR04056">
    <property type="entry name" value="OMP_RagA_SusC"/>
    <property type="match status" value="1"/>
</dbReference>
<gene>
    <name evidence="13" type="ORF">HMPREF1991_00676</name>
</gene>
<protein>
    <submittedName>
        <fullName evidence="13">TonB-dependent receptor</fullName>
    </submittedName>
</protein>
<dbReference type="PATRIC" id="fig|1122985.7.peg.705"/>
<dbReference type="InterPro" id="IPR037066">
    <property type="entry name" value="Plug_dom_sf"/>
</dbReference>
<evidence type="ECO:0000256" key="2">
    <source>
        <dbReference type="ARBA" id="ARBA00022448"/>
    </source>
</evidence>
<feature type="chain" id="PRO_5001665471" evidence="10">
    <location>
        <begin position="27"/>
        <end position="1017"/>
    </location>
</feature>
<keyword evidence="14" id="KW-1185">Reference proteome</keyword>
<keyword evidence="7 8" id="KW-0998">Cell outer membrane</keyword>
<dbReference type="PROSITE" id="PS52016">
    <property type="entry name" value="TONB_DEPENDENT_REC_3"/>
    <property type="match status" value="1"/>
</dbReference>
<keyword evidence="6 8" id="KW-0472">Membrane</keyword>